<reference evidence="2" key="1">
    <citation type="submission" date="2023-11" db="EMBL/GenBank/DDBJ databases">
        <title>Scrofimicrobium hongkongense sp. nov., isolated from a patient with peritonitis.</title>
        <authorList>
            <person name="Lao H.Y."/>
            <person name="Wong A.Y.P."/>
            <person name="Ng T.L."/>
            <person name="Wong R.Y.L."/>
            <person name="Yau M.C.Y."/>
            <person name="Lam J.Y.W."/>
            <person name="Siu G.K.H."/>
        </authorList>
    </citation>
    <scope>NUCLEOTIDE SEQUENCE</scope>
    <source>
        <strain evidence="2">R131</strain>
    </source>
</reference>
<proteinExistence type="predicted"/>
<dbReference type="PANTHER" id="PTHR31528:SF15">
    <property type="entry name" value="RIBOFLAVIN-BINDING PROTEIN RIBY"/>
    <property type="match status" value="1"/>
</dbReference>
<gene>
    <name evidence="2" type="ORF">SAC06_05685</name>
</gene>
<sequence length="320" mass="33574">MRKRLLGLAAAGAVALAGCSSTGSDPSKAVTVGLTYIPNVQFAPVYLADFGDLDVKIRHHGSDESLFSALASGDEQVTVASGDEVLQARAQGLDVISVGAFYHHYPVEIIVPADSPIQSLADLKGKKIGLPGEYGSNWFGLLAALEQGGLTRDQVDIVSVGFTQAASLVAGEVDAIVGFSNSEPVALEQMGFAARSIPLDKGTPLVGAAIVSTEGYAQQHPDELRQVISALVGGMQQAIDDPEAAVKATATWDESLSDQQAQAGAMAILQATIPLWQDRQGRASALQDLDAWDRMGPYLAQLLDQPELADEQGATNDYVD</sequence>
<dbReference type="PANTHER" id="PTHR31528">
    <property type="entry name" value="4-AMINO-5-HYDROXYMETHYL-2-METHYLPYRIMIDINE PHOSPHATE SYNTHASE THI11-RELATED"/>
    <property type="match status" value="1"/>
</dbReference>
<organism evidence="2">
    <name type="scientific">Scrofimicrobium appendicitidis</name>
    <dbReference type="NCBI Taxonomy" id="3079930"/>
    <lineage>
        <taxon>Bacteria</taxon>
        <taxon>Bacillati</taxon>
        <taxon>Actinomycetota</taxon>
        <taxon>Actinomycetes</taxon>
        <taxon>Actinomycetales</taxon>
        <taxon>Actinomycetaceae</taxon>
        <taxon>Scrofimicrobium</taxon>
    </lineage>
</organism>
<dbReference type="PROSITE" id="PS51257">
    <property type="entry name" value="PROKAR_LIPOPROTEIN"/>
    <property type="match status" value="1"/>
</dbReference>
<dbReference type="InterPro" id="IPR027939">
    <property type="entry name" value="NMT1/THI5"/>
</dbReference>
<accession>A0AAU7V566</accession>
<dbReference type="KEGG" id="sapp:SAC06_05685"/>
<dbReference type="Gene3D" id="3.40.190.10">
    <property type="entry name" value="Periplasmic binding protein-like II"/>
    <property type="match status" value="2"/>
</dbReference>
<dbReference type="AlphaFoldDB" id="A0AAU7V566"/>
<evidence type="ECO:0000259" key="1">
    <source>
        <dbReference type="Pfam" id="PF09084"/>
    </source>
</evidence>
<dbReference type="InterPro" id="IPR015168">
    <property type="entry name" value="SsuA/THI5"/>
</dbReference>
<dbReference type="RefSeq" id="WP_350257354.1">
    <property type="nucleotide sequence ID" value="NZ_CP138335.1"/>
</dbReference>
<protein>
    <submittedName>
        <fullName evidence="2">ABC transporter substrate-binding protein</fullName>
    </submittedName>
</protein>
<dbReference type="Pfam" id="PF09084">
    <property type="entry name" value="NMT1"/>
    <property type="match status" value="1"/>
</dbReference>
<dbReference type="GO" id="GO:0009228">
    <property type="term" value="P:thiamine biosynthetic process"/>
    <property type="evidence" value="ECO:0007669"/>
    <property type="project" value="InterPro"/>
</dbReference>
<evidence type="ECO:0000313" key="2">
    <source>
        <dbReference type="EMBL" id="XBW07148.1"/>
    </source>
</evidence>
<dbReference type="EMBL" id="CP138335">
    <property type="protein sequence ID" value="XBW07148.1"/>
    <property type="molecule type" value="Genomic_DNA"/>
</dbReference>
<dbReference type="SUPFAM" id="SSF53850">
    <property type="entry name" value="Periplasmic binding protein-like II"/>
    <property type="match status" value="1"/>
</dbReference>
<feature type="domain" description="SsuA/THI5-like" evidence="1">
    <location>
        <begin position="52"/>
        <end position="245"/>
    </location>
</feature>
<name>A0AAU7V566_9ACTO</name>